<gene>
    <name evidence="1" type="ORF">A2442_01685</name>
</gene>
<evidence type="ECO:0000313" key="2">
    <source>
        <dbReference type="Proteomes" id="UP000179003"/>
    </source>
</evidence>
<evidence type="ECO:0008006" key="3">
    <source>
        <dbReference type="Google" id="ProtNLM"/>
    </source>
</evidence>
<dbReference type="EMBL" id="MFAE01000014">
    <property type="protein sequence ID" value="OGD66814.1"/>
    <property type="molecule type" value="Genomic_DNA"/>
</dbReference>
<reference evidence="1 2" key="1">
    <citation type="journal article" date="2016" name="Nat. Commun.">
        <title>Thousands of microbial genomes shed light on interconnected biogeochemical processes in an aquifer system.</title>
        <authorList>
            <person name="Anantharaman K."/>
            <person name="Brown C.T."/>
            <person name="Hug L.A."/>
            <person name="Sharon I."/>
            <person name="Castelle C.J."/>
            <person name="Probst A.J."/>
            <person name="Thomas B.C."/>
            <person name="Singh A."/>
            <person name="Wilkins M.J."/>
            <person name="Karaoz U."/>
            <person name="Brodie E.L."/>
            <person name="Williams K.H."/>
            <person name="Hubbard S.S."/>
            <person name="Banfield J.F."/>
        </authorList>
    </citation>
    <scope>NUCLEOTIDE SEQUENCE [LARGE SCALE GENOMIC DNA]</scope>
</reference>
<dbReference type="Proteomes" id="UP000179003">
    <property type="component" value="Unassembled WGS sequence"/>
</dbReference>
<evidence type="ECO:0000313" key="1">
    <source>
        <dbReference type="EMBL" id="OGD66814.1"/>
    </source>
</evidence>
<sequence length="79" mass="8951">MKNRNTAHEEGMVGTTMFLQIVPEKCEACGQKKSGLEPKNVTVLAYDGYPQVEQPIFICPECDKHDWSLLHKPKFVTSQ</sequence>
<organism evidence="1 2">
    <name type="scientific">Candidatus Campbellbacteria bacterium RIFOXYC2_FULL_35_25</name>
    <dbReference type="NCBI Taxonomy" id="1797582"/>
    <lineage>
        <taxon>Bacteria</taxon>
        <taxon>Candidatus Campbelliibacteriota</taxon>
    </lineage>
</organism>
<protein>
    <recommendedName>
        <fullName evidence="3">YgiT-type zinc finger domain-containing protein</fullName>
    </recommendedName>
</protein>
<comment type="caution">
    <text evidence="1">The sequence shown here is derived from an EMBL/GenBank/DDBJ whole genome shotgun (WGS) entry which is preliminary data.</text>
</comment>
<proteinExistence type="predicted"/>
<accession>A0A1F5EHX9</accession>
<dbReference type="STRING" id="1797582.A2442_01685"/>
<dbReference type="AlphaFoldDB" id="A0A1F5EHX9"/>
<name>A0A1F5EHX9_9BACT</name>